<protein>
    <submittedName>
        <fullName evidence="1">Uncharacterized protein</fullName>
    </submittedName>
</protein>
<reference evidence="2" key="1">
    <citation type="submission" date="2017-10" db="EMBL/GenBank/DDBJ databases">
        <title>Completed PacBio SMRT sequence of Methylosinus trichosporium OB3b reveals presence of a third large plasmid.</title>
        <authorList>
            <person name="Charles T.C."/>
            <person name="Lynch M.D.J."/>
            <person name="Heil J.R."/>
            <person name="Cheng J."/>
        </authorList>
    </citation>
    <scope>NUCLEOTIDE SEQUENCE [LARGE SCALE GENOMIC DNA]</scope>
    <source>
        <strain evidence="2">OB3b</strain>
    </source>
</reference>
<keyword evidence="2" id="KW-1185">Reference proteome</keyword>
<proteinExistence type="predicted"/>
<dbReference type="EMBL" id="CP023737">
    <property type="protein sequence ID" value="ATQ67553.1"/>
    <property type="molecule type" value="Genomic_DNA"/>
</dbReference>
<dbReference type="KEGG" id="mtw:CQW49_06370"/>
<sequence>MRLAEAFASATLDDIKAALDGGKLVLYSTGRPVGPDHVITRSEALATFTFASPAFNGDAPSFAEATVIATAIGTPGWARLSKADGTPVADLSAGPGATEIKLASVSATKDFPVTVTSVTFGPAETVEWAKTEFGHVFQTNHDNPFRKVSVRG</sequence>
<dbReference type="RefSeq" id="WP_003614518.1">
    <property type="nucleotide sequence ID" value="NZ_ADVE02000001.1"/>
</dbReference>
<name>A0A2D2CXU8_METT3</name>
<organism evidence="1 2">
    <name type="scientific">Methylosinus trichosporium (strain ATCC 35070 / NCIMB 11131 / UNIQEM 75 / OB3b)</name>
    <dbReference type="NCBI Taxonomy" id="595536"/>
    <lineage>
        <taxon>Bacteria</taxon>
        <taxon>Pseudomonadati</taxon>
        <taxon>Pseudomonadota</taxon>
        <taxon>Alphaproteobacteria</taxon>
        <taxon>Hyphomicrobiales</taxon>
        <taxon>Methylocystaceae</taxon>
        <taxon>Methylosinus</taxon>
    </lineage>
</organism>
<gene>
    <name evidence="1" type="ORF">CQW49_06370</name>
</gene>
<evidence type="ECO:0000313" key="1">
    <source>
        <dbReference type="EMBL" id="ATQ67553.1"/>
    </source>
</evidence>
<dbReference type="Proteomes" id="UP000230709">
    <property type="component" value="Chromosome"/>
</dbReference>
<accession>A0A2D2CXU8</accession>
<dbReference type="AlphaFoldDB" id="A0A2D2CXU8"/>
<evidence type="ECO:0000313" key="2">
    <source>
        <dbReference type="Proteomes" id="UP000230709"/>
    </source>
</evidence>